<dbReference type="Pfam" id="PF04542">
    <property type="entry name" value="Sigma70_r2"/>
    <property type="match status" value="1"/>
</dbReference>
<evidence type="ECO:0000256" key="2">
    <source>
        <dbReference type="ARBA" id="ARBA00023015"/>
    </source>
</evidence>
<protein>
    <submittedName>
        <fullName evidence="7">RNA polymerase sigma factor</fullName>
    </submittedName>
</protein>
<dbReference type="PANTHER" id="PTHR43133:SF46">
    <property type="entry name" value="RNA POLYMERASE SIGMA-70 FACTOR ECF SUBFAMILY"/>
    <property type="match status" value="1"/>
</dbReference>
<evidence type="ECO:0000256" key="3">
    <source>
        <dbReference type="ARBA" id="ARBA00023082"/>
    </source>
</evidence>
<dbReference type="RefSeq" id="WP_320184612.1">
    <property type="nucleotide sequence ID" value="NZ_CP138332.1"/>
</dbReference>
<dbReference type="NCBIfam" id="TIGR02937">
    <property type="entry name" value="sigma70-ECF"/>
    <property type="match status" value="1"/>
</dbReference>
<dbReference type="Gene3D" id="1.10.1740.10">
    <property type="match status" value="1"/>
</dbReference>
<dbReference type="CDD" id="cd06171">
    <property type="entry name" value="Sigma70_r4"/>
    <property type="match status" value="1"/>
</dbReference>
<dbReference type="InterPro" id="IPR007627">
    <property type="entry name" value="RNA_pol_sigma70_r2"/>
</dbReference>
<dbReference type="InterPro" id="IPR013325">
    <property type="entry name" value="RNA_pol_sigma_r2"/>
</dbReference>
<feature type="domain" description="RNA polymerase sigma factor 70 region 4 type 2" evidence="6">
    <location>
        <begin position="125"/>
        <end position="175"/>
    </location>
</feature>
<evidence type="ECO:0000256" key="4">
    <source>
        <dbReference type="ARBA" id="ARBA00023163"/>
    </source>
</evidence>
<dbReference type="InterPro" id="IPR013324">
    <property type="entry name" value="RNA_pol_sigma_r3/r4-like"/>
</dbReference>
<gene>
    <name evidence="7" type="ORF">ACFS7Y_17145</name>
</gene>
<dbReference type="InterPro" id="IPR039425">
    <property type="entry name" value="RNA_pol_sigma-70-like"/>
</dbReference>
<accession>A0ABW6BK99</accession>
<evidence type="ECO:0000313" key="8">
    <source>
        <dbReference type="Proteomes" id="UP001597525"/>
    </source>
</evidence>
<keyword evidence="4" id="KW-0804">Transcription</keyword>
<evidence type="ECO:0000256" key="1">
    <source>
        <dbReference type="ARBA" id="ARBA00010641"/>
    </source>
</evidence>
<dbReference type="SUPFAM" id="SSF88659">
    <property type="entry name" value="Sigma3 and sigma4 domains of RNA polymerase sigma factors"/>
    <property type="match status" value="1"/>
</dbReference>
<organism evidence="7 8">
    <name type="scientific">Sphingobacterium bambusae</name>
    <dbReference type="NCBI Taxonomy" id="662858"/>
    <lineage>
        <taxon>Bacteria</taxon>
        <taxon>Pseudomonadati</taxon>
        <taxon>Bacteroidota</taxon>
        <taxon>Sphingobacteriia</taxon>
        <taxon>Sphingobacteriales</taxon>
        <taxon>Sphingobacteriaceae</taxon>
        <taxon>Sphingobacterium</taxon>
    </lineage>
</organism>
<keyword evidence="8" id="KW-1185">Reference proteome</keyword>
<name>A0ABW6BK99_9SPHI</name>
<keyword evidence="2" id="KW-0805">Transcription regulation</keyword>
<dbReference type="InterPro" id="IPR014284">
    <property type="entry name" value="RNA_pol_sigma-70_dom"/>
</dbReference>
<feature type="domain" description="RNA polymerase sigma-70 region 2" evidence="5">
    <location>
        <begin position="35"/>
        <end position="88"/>
    </location>
</feature>
<dbReference type="InterPro" id="IPR013249">
    <property type="entry name" value="RNA_pol_sigma70_r4_t2"/>
</dbReference>
<evidence type="ECO:0000259" key="5">
    <source>
        <dbReference type="Pfam" id="PF04542"/>
    </source>
</evidence>
<keyword evidence="3" id="KW-0731">Sigma factor</keyword>
<reference evidence="8" key="1">
    <citation type="journal article" date="2019" name="Int. J. Syst. Evol. Microbiol.">
        <title>The Global Catalogue of Microorganisms (GCM) 10K type strain sequencing project: providing services to taxonomists for standard genome sequencing and annotation.</title>
        <authorList>
            <consortium name="The Broad Institute Genomics Platform"/>
            <consortium name="The Broad Institute Genome Sequencing Center for Infectious Disease"/>
            <person name="Wu L."/>
            <person name="Ma J."/>
        </authorList>
    </citation>
    <scope>NUCLEOTIDE SEQUENCE [LARGE SCALE GENOMIC DNA]</scope>
    <source>
        <strain evidence="8">KCTC 22814</strain>
    </source>
</reference>
<dbReference type="PANTHER" id="PTHR43133">
    <property type="entry name" value="RNA POLYMERASE ECF-TYPE SIGMA FACTO"/>
    <property type="match status" value="1"/>
</dbReference>
<evidence type="ECO:0000259" key="6">
    <source>
        <dbReference type="Pfam" id="PF08281"/>
    </source>
</evidence>
<dbReference type="SUPFAM" id="SSF88946">
    <property type="entry name" value="Sigma2 domain of RNA polymerase sigma factors"/>
    <property type="match status" value="1"/>
</dbReference>
<dbReference type="Proteomes" id="UP001597525">
    <property type="component" value="Unassembled WGS sequence"/>
</dbReference>
<comment type="caution">
    <text evidence="7">The sequence shown here is derived from an EMBL/GenBank/DDBJ whole genome shotgun (WGS) entry which is preliminary data.</text>
</comment>
<sequence>MNLAEQSDEELLLLCQQGSCAAFALLYDRYWLNLIKKSLHKLDNQSDAEEVVQTLFINLWRRRNNINLRGTFQAYVYSALRYEILSFIDSYVKQSVHLSLDNVLPMQQPIDDSEMGRMELHELELEIRDIVDGLPDKCRLIFKMSREDGLSAKQIAQELDISHRTVETQISKAVRVIKTALQKFNVLFFL</sequence>
<dbReference type="Pfam" id="PF08281">
    <property type="entry name" value="Sigma70_r4_2"/>
    <property type="match status" value="1"/>
</dbReference>
<dbReference type="Gene3D" id="1.10.10.10">
    <property type="entry name" value="Winged helix-like DNA-binding domain superfamily/Winged helix DNA-binding domain"/>
    <property type="match status" value="1"/>
</dbReference>
<proteinExistence type="inferred from homology"/>
<evidence type="ECO:0000313" key="7">
    <source>
        <dbReference type="EMBL" id="MFD2969123.1"/>
    </source>
</evidence>
<comment type="similarity">
    <text evidence="1">Belongs to the sigma-70 factor family. ECF subfamily.</text>
</comment>
<dbReference type="InterPro" id="IPR036388">
    <property type="entry name" value="WH-like_DNA-bd_sf"/>
</dbReference>
<dbReference type="EMBL" id="JBHUPB010000011">
    <property type="protein sequence ID" value="MFD2969123.1"/>
    <property type="molecule type" value="Genomic_DNA"/>
</dbReference>